<dbReference type="InterPro" id="IPR036770">
    <property type="entry name" value="Ankyrin_rpt-contain_sf"/>
</dbReference>
<feature type="domain" description="SOCS box" evidence="4">
    <location>
        <begin position="468"/>
        <end position="522"/>
    </location>
</feature>
<keyword evidence="2 3" id="KW-0040">ANK repeat</keyword>
<feature type="repeat" description="ANK" evidence="3">
    <location>
        <begin position="212"/>
        <end position="246"/>
    </location>
</feature>
<dbReference type="InterPro" id="IPR002110">
    <property type="entry name" value="Ankyrin_rpt"/>
</dbReference>
<feature type="repeat" description="ANK" evidence="3">
    <location>
        <begin position="104"/>
        <end position="136"/>
    </location>
</feature>
<dbReference type="InterPro" id="IPR001496">
    <property type="entry name" value="SOCS_box"/>
</dbReference>
<dbReference type="Proteomes" id="UP000887574">
    <property type="component" value="Unplaced"/>
</dbReference>
<evidence type="ECO:0000259" key="4">
    <source>
        <dbReference type="PROSITE" id="PS50225"/>
    </source>
</evidence>
<keyword evidence="1" id="KW-0677">Repeat</keyword>
<protein>
    <submittedName>
        <fullName evidence="6">SOCS box domain-containing protein</fullName>
    </submittedName>
</protein>
<evidence type="ECO:0000256" key="2">
    <source>
        <dbReference type="ARBA" id="ARBA00023043"/>
    </source>
</evidence>
<organism evidence="5 6">
    <name type="scientific">Ditylenchus dipsaci</name>
    <dbReference type="NCBI Taxonomy" id="166011"/>
    <lineage>
        <taxon>Eukaryota</taxon>
        <taxon>Metazoa</taxon>
        <taxon>Ecdysozoa</taxon>
        <taxon>Nematoda</taxon>
        <taxon>Chromadorea</taxon>
        <taxon>Rhabditida</taxon>
        <taxon>Tylenchina</taxon>
        <taxon>Tylenchomorpha</taxon>
        <taxon>Sphaerularioidea</taxon>
        <taxon>Anguinidae</taxon>
        <taxon>Anguininae</taxon>
        <taxon>Ditylenchus</taxon>
    </lineage>
</organism>
<accession>A0A915E4V2</accession>
<dbReference type="SMART" id="SM00248">
    <property type="entry name" value="ANK"/>
    <property type="match status" value="7"/>
</dbReference>
<dbReference type="Gene3D" id="1.25.40.20">
    <property type="entry name" value="Ankyrin repeat-containing domain"/>
    <property type="match status" value="2"/>
</dbReference>
<dbReference type="PROSITE" id="PS50225">
    <property type="entry name" value="SOCS"/>
    <property type="match status" value="1"/>
</dbReference>
<dbReference type="WBParaSite" id="jg2854">
    <property type="protein sequence ID" value="jg2854"/>
    <property type="gene ID" value="jg2854"/>
</dbReference>
<dbReference type="InterPro" id="IPR036036">
    <property type="entry name" value="SOCS_box-like_dom_sf"/>
</dbReference>
<evidence type="ECO:0000313" key="5">
    <source>
        <dbReference type="Proteomes" id="UP000887574"/>
    </source>
</evidence>
<sequence>MKITTASCGWHRPASYKYSIAYPVDDPSLDTIEAHRMMQRLLADKINSYAPIDELRLLLVSGAQADGVVTQGLTPLHYACHRDYLGAAKLLLVRGAKVNAVDEVGYSPLHLCAEKGNYRLLKLLLEYMAKVCYVDPKDSKKDFPLRDSVDEPLRMAIRRGHFECARLLLENGADANAKYFDGPEITHISPLDTHFLRLLLSYGADPNVHGRDGLTPIMRACRHREKGIKAIRIFLDNGADINALASAKKDLRTALHYAVLSGSIPLITFLLENGAHLNTPSGYDKPSALDLAILKDDVLLVDFLLTHKADPNSIHGCFGSSLHIACCGGSERSKQYEIVEMLLRHGADPNIVCVSCDVEGSEPSSSAIKSPLVEFLRYSSENVDKVPDMDLFCLLLSYGGVIYLRQAQIDPRGQLRNLLLLMERGKTECKGGDASYTISQLMLSLAGHSSTDTDAMEKMASSTSVSAETSQKLFAYMKNPRSLRQLCRISIRSAMAKTSRLGRFTPAGVDELPLPCKIKLYLLGGIV</sequence>
<dbReference type="Pfam" id="PF00023">
    <property type="entry name" value="Ank"/>
    <property type="match status" value="2"/>
</dbReference>
<feature type="repeat" description="ANK" evidence="3">
    <location>
        <begin position="71"/>
        <end position="103"/>
    </location>
</feature>
<name>A0A915E4V2_9BILA</name>
<proteinExistence type="predicted"/>
<reference evidence="6" key="1">
    <citation type="submission" date="2022-11" db="UniProtKB">
        <authorList>
            <consortium name="WormBaseParasite"/>
        </authorList>
    </citation>
    <scope>IDENTIFICATION</scope>
</reference>
<feature type="repeat" description="ANK" evidence="3">
    <location>
        <begin position="148"/>
        <end position="180"/>
    </location>
</feature>
<evidence type="ECO:0000256" key="3">
    <source>
        <dbReference type="PROSITE-ProRule" id="PRU00023"/>
    </source>
</evidence>
<dbReference type="Pfam" id="PF12796">
    <property type="entry name" value="Ank_2"/>
    <property type="match status" value="2"/>
</dbReference>
<dbReference type="GO" id="GO:0035556">
    <property type="term" value="P:intracellular signal transduction"/>
    <property type="evidence" value="ECO:0007669"/>
    <property type="project" value="InterPro"/>
</dbReference>
<dbReference type="PROSITE" id="PS50088">
    <property type="entry name" value="ANK_REPEAT"/>
    <property type="match status" value="5"/>
</dbReference>
<dbReference type="PROSITE" id="PS50297">
    <property type="entry name" value="ANK_REP_REGION"/>
    <property type="match status" value="5"/>
</dbReference>
<dbReference type="CDD" id="cd03587">
    <property type="entry name" value="SOCS"/>
    <property type="match status" value="1"/>
</dbReference>
<dbReference type="SUPFAM" id="SSF158235">
    <property type="entry name" value="SOCS box-like"/>
    <property type="match status" value="1"/>
</dbReference>
<dbReference type="PANTHER" id="PTHR24126:SF14">
    <property type="entry name" value="ANK_REP_REGION DOMAIN-CONTAINING PROTEIN"/>
    <property type="match status" value="1"/>
</dbReference>
<dbReference type="SMART" id="SM00969">
    <property type="entry name" value="SOCS_box"/>
    <property type="match status" value="1"/>
</dbReference>
<dbReference type="PRINTS" id="PR01415">
    <property type="entry name" value="ANKYRIN"/>
</dbReference>
<dbReference type="SUPFAM" id="SSF48403">
    <property type="entry name" value="Ankyrin repeat"/>
    <property type="match status" value="1"/>
</dbReference>
<evidence type="ECO:0000256" key="1">
    <source>
        <dbReference type="ARBA" id="ARBA00022737"/>
    </source>
</evidence>
<feature type="repeat" description="ANK" evidence="3">
    <location>
        <begin position="250"/>
        <end position="282"/>
    </location>
</feature>
<dbReference type="PANTHER" id="PTHR24126">
    <property type="entry name" value="ANKYRIN REPEAT, PH AND SEC7 DOMAIN CONTAINING PROTEIN SECG-RELATED"/>
    <property type="match status" value="1"/>
</dbReference>
<dbReference type="AlphaFoldDB" id="A0A915E4V2"/>
<evidence type="ECO:0000313" key="6">
    <source>
        <dbReference type="WBParaSite" id="jg2854"/>
    </source>
</evidence>
<dbReference type="Pfam" id="PF07525">
    <property type="entry name" value="SOCS_box"/>
    <property type="match status" value="1"/>
</dbReference>
<keyword evidence="5" id="KW-1185">Reference proteome</keyword>
<dbReference type="Gene3D" id="1.10.750.20">
    <property type="entry name" value="SOCS box"/>
    <property type="match status" value="1"/>
</dbReference>